<dbReference type="SUPFAM" id="SSF56112">
    <property type="entry name" value="Protein kinase-like (PK-like)"/>
    <property type="match status" value="1"/>
</dbReference>
<dbReference type="Gene3D" id="3.30.200.20">
    <property type="entry name" value="Phosphorylase Kinase, domain 1"/>
    <property type="match status" value="1"/>
</dbReference>
<dbReference type="InterPro" id="IPR002575">
    <property type="entry name" value="Aminoglycoside_PTrfase"/>
</dbReference>
<dbReference type="EMBL" id="CAOQHR010000006">
    <property type="protein sequence ID" value="CAI6335832.1"/>
    <property type="molecule type" value="Genomic_DNA"/>
</dbReference>
<dbReference type="AlphaFoldDB" id="A0A9W4UIW5"/>
<sequence length="372" mass="42022">MQTEHDQVVVHVQRALSKTTFSCSNLTPLSGGTTSFVFLGNLNYPLPPATGSGTSDTPSKAIVKYAAHHLSCSPEFLINPSRCEFEALMLAALQDGLYVNTHADRLVVSTPRLYHFDQDNHVQVMEYFPNTTTLRDALPSLTDSQATSIGRSVGLWLRSFHDWSSKPEQKRLRDTVERNKDMRALKWKITYEQGTQVLERFPDIVGKRSKEMWDEIKASHESGEEADSDDDFGVTHGDFWSGNVLVTETATPRLHVIDFELSHVSHRAIDAGQFIGDLLETAHFDSSLQLMVIALIKAFTTTYANVGEDIAFRIAMHAGVHMINWWSRGPKQDDNQEGKALLHEALKIVARAWKKDREWMKKNEAFCDLFKD</sequence>
<dbReference type="Proteomes" id="UP001152607">
    <property type="component" value="Unassembled WGS sequence"/>
</dbReference>
<comment type="caution">
    <text evidence="2">The sequence shown here is derived from an EMBL/GenBank/DDBJ whole genome shotgun (WGS) entry which is preliminary data.</text>
</comment>
<reference evidence="2" key="1">
    <citation type="submission" date="2023-01" db="EMBL/GenBank/DDBJ databases">
        <authorList>
            <person name="Van Ghelder C."/>
            <person name="Rancurel C."/>
        </authorList>
    </citation>
    <scope>NUCLEOTIDE SEQUENCE</scope>
    <source>
        <strain evidence="2">CNCM I-4278</strain>
    </source>
</reference>
<dbReference type="OrthoDB" id="25129at2759"/>
<name>A0A9W4UIW5_9PLEO</name>
<proteinExistence type="predicted"/>
<organism evidence="2 3">
    <name type="scientific">Periconia digitata</name>
    <dbReference type="NCBI Taxonomy" id="1303443"/>
    <lineage>
        <taxon>Eukaryota</taxon>
        <taxon>Fungi</taxon>
        <taxon>Dikarya</taxon>
        <taxon>Ascomycota</taxon>
        <taxon>Pezizomycotina</taxon>
        <taxon>Dothideomycetes</taxon>
        <taxon>Pleosporomycetidae</taxon>
        <taxon>Pleosporales</taxon>
        <taxon>Massarineae</taxon>
        <taxon>Periconiaceae</taxon>
        <taxon>Periconia</taxon>
    </lineage>
</organism>
<feature type="domain" description="Aminoglycoside phosphotransferase" evidence="1">
    <location>
        <begin position="103"/>
        <end position="275"/>
    </location>
</feature>
<dbReference type="PANTHER" id="PTHR21310">
    <property type="entry name" value="AMINOGLYCOSIDE PHOSPHOTRANSFERASE-RELATED-RELATED"/>
    <property type="match status" value="1"/>
</dbReference>
<evidence type="ECO:0000313" key="3">
    <source>
        <dbReference type="Proteomes" id="UP001152607"/>
    </source>
</evidence>
<dbReference type="InterPro" id="IPR011009">
    <property type="entry name" value="Kinase-like_dom_sf"/>
</dbReference>
<dbReference type="Pfam" id="PF01636">
    <property type="entry name" value="APH"/>
    <property type="match status" value="1"/>
</dbReference>
<dbReference type="InterPro" id="IPR051678">
    <property type="entry name" value="AGP_Transferase"/>
</dbReference>
<protein>
    <recommendedName>
        <fullName evidence="1">Aminoglycoside phosphotransferase domain-containing protein</fullName>
    </recommendedName>
</protein>
<keyword evidence="3" id="KW-1185">Reference proteome</keyword>
<gene>
    <name evidence="2" type="ORF">PDIGIT_LOCUS8918</name>
</gene>
<dbReference type="Gene3D" id="3.90.1200.10">
    <property type="match status" value="1"/>
</dbReference>
<evidence type="ECO:0000259" key="1">
    <source>
        <dbReference type="Pfam" id="PF01636"/>
    </source>
</evidence>
<evidence type="ECO:0000313" key="2">
    <source>
        <dbReference type="EMBL" id="CAI6335832.1"/>
    </source>
</evidence>
<accession>A0A9W4UIW5</accession>